<evidence type="ECO:0000313" key="2">
    <source>
        <dbReference type="Proteomes" id="UP001501116"/>
    </source>
</evidence>
<dbReference type="EMBL" id="BAAANN010000006">
    <property type="protein sequence ID" value="GAA1951105.1"/>
    <property type="molecule type" value="Genomic_DNA"/>
</dbReference>
<comment type="caution">
    <text evidence="1">The sequence shown here is derived from an EMBL/GenBank/DDBJ whole genome shotgun (WGS) entry which is preliminary data.</text>
</comment>
<name>A0ABN2QHP3_9PSEU</name>
<sequence length="123" mass="11921">MSTRQGELLGPVIAKTEISGNRAGEGGDAGVAGPGGYPGQAGYGGQGGGLGVFYDTVTLDGGTIRDNAAGEPGTGSYPSPASAGGIYINGGHVTLTNSAVVTAAQNRQAEDLAAAARAAMPTR</sequence>
<accession>A0ABN2QHP3</accession>
<keyword evidence="2" id="KW-1185">Reference proteome</keyword>
<protein>
    <submittedName>
        <fullName evidence="1">Uncharacterized protein</fullName>
    </submittedName>
</protein>
<reference evidence="1 2" key="1">
    <citation type="journal article" date="2019" name="Int. J. Syst. Evol. Microbiol.">
        <title>The Global Catalogue of Microorganisms (GCM) 10K type strain sequencing project: providing services to taxonomists for standard genome sequencing and annotation.</title>
        <authorList>
            <consortium name="The Broad Institute Genomics Platform"/>
            <consortium name="The Broad Institute Genome Sequencing Center for Infectious Disease"/>
            <person name="Wu L."/>
            <person name="Ma J."/>
        </authorList>
    </citation>
    <scope>NUCLEOTIDE SEQUENCE [LARGE SCALE GENOMIC DNA]</scope>
    <source>
        <strain evidence="1 2">JCM 14545</strain>
    </source>
</reference>
<organism evidence="1 2">
    <name type="scientific">Amycolatopsis minnesotensis</name>
    <dbReference type="NCBI Taxonomy" id="337894"/>
    <lineage>
        <taxon>Bacteria</taxon>
        <taxon>Bacillati</taxon>
        <taxon>Actinomycetota</taxon>
        <taxon>Actinomycetes</taxon>
        <taxon>Pseudonocardiales</taxon>
        <taxon>Pseudonocardiaceae</taxon>
        <taxon>Amycolatopsis</taxon>
    </lineage>
</organism>
<proteinExistence type="predicted"/>
<dbReference type="Proteomes" id="UP001501116">
    <property type="component" value="Unassembled WGS sequence"/>
</dbReference>
<gene>
    <name evidence="1" type="ORF">GCM10009754_19890</name>
</gene>
<evidence type="ECO:0000313" key="1">
    <source>
        <dbReference type="EMBL" id="GAA1951105.1"/>
    </source>
</evidence>